<evidence type="ECO:0000313" key="2">
    <source>
        <dbReference type="Proteomes" id="UP000669179"/>
    </source>
</evidence>
<reference evidence="1" key="1">
    <citation type="submission" date="2021-03" db="EMBL/GenBank/DDBJ databases">
        <authorList>
            <person name="Kanchanasin P."/>
            <person name="Saeng-In P."/>
            <person name="Phongsopitanun W."/>
            <person name="Yuki M."/>
            <person name="Kudo T."/>
            <person name="Ohkuma M."/>
            <person name="Tanasupawat S."/>
        </authorList>
    </citation>
    <scope>NUCLEOTIDE SEQUENCE</scope>
    <source>
        <strain evidence="1">GKU 128</strain>
    </source>
</reference>
<sequence>MYTQIDVQRRPHAIDGEHLKLPAGGRALIDDTADRLDLVIAADEGSRRGRAAAC</sequence>
<comment type="caution">
    <text evidence="1">The sequence shown here is derived from an EMBL/GenBank/DDBJ whole genome shotgun (WGS) entry which is preliminary data.</text>
</comment>
<accession>A0A939PLN7</accession>
<proteinExistence type="predicted"/>
<protein>
    <submittedName>
        <fullName evidence="1">Uncharacterized protein</fullName>
    </submittedName>
</protein>
<gene>
    <name evidence="1" type="ORF">J4573_48005</name>
</gene>
<keyword evidence="2" id="KW-1185">Reference proteome</keyword>
<dbReference type="EMBL" id="JAGEOJ010000030">
    <property type="protein sequence ID" value="MBO2454905.1"/>
    <property type="molecule type" value="Genomic_DNA"/>
</dbReference>
<evidence type="ECO:0000313" key="1">
    <source>
        <dbReference type="EMBL" id="MBO2454905.1"/>
    </source>
</evidence>
<dbReference type="RefSeq" id="WP_208263134.1">
    <property type="nucleotide sequence ID" value="NZ_JAGEOJ010000030.1"/>
</dbReference>
<dbReference type="AlphaFoldDB" id="A0A939PLN7"/>
<organism evidence="1 2">
    <name type="scientific">Actinomadura barringtoniae</name>
    <dbReference type="NCBI Taxonomy" id="1427535"/>
    <lineage>
        <taxon>Bacteria</taxon>
        <taxon>Bacillati</taxon>
        <taxon>Actinomycetota</taxon>
        <taxon>Actinomycetes</taxon>
        <taxon>Streptosporangiales</taxon>
        <taxon>Thermomonosporaceae</taxon>
        <taxon>Actinomadura</taxon>
    </lineage>
</organism>
<dbReference type="Proteomes" id="UP000669179">
    <property type="component" value="Unassembled WGS sequence"/>
</dbReference>
<name>A0A939PLN7_9ACTN</name>